<dbReference type="Proteomes" id="UP000636949">
    <property type="component" value="Unassembled WGS sequence"/>
</dbReference>
<gene>
    <name evidence="1" type="ORF">GCM10010995_25590</name>
</gene>
<evidence type="ECO:0000313" key="2">
    <source>
        <dbReference type="Proteomes" id="UP000636949"/>
    </source>
</evidence>
<accession>A0A8J3EA88</accession>
<dbReference type="RefSeq" id="WP_117004049.1">
    <property type="nucleotide sequence ID" value="NZ_BMJS01000047.1"/>
</dbReference>
<protein>
    <submittedName>
        <fullName evidence="1">Uncharacterized protein</fullName>
    </submittedName>
</protein>
<sequence>MKKYQVSIENAQNHYALNTFTRSFDDAAQAEHYFVELLEYEFFKGLDANVKLKNTETNKTLKHTNLITVIAS</sequence>
<name>A0A8J3EA88_9GAMM</name>
<dbReference type="EMBL" id="BMJS01000047">
    <property type="protein sequence ID" value="GGG06970.1"/>
    <property type="molecule type" value="Genomic_DNA"/>
</dbReference>
<reference evidence="1" key="1">
    <citation type="journal article" date="2014" name="Int. J. Syst. Evol. Microbiol.">
        <title>Complete genome sequence of Corynebacterium casei LMG S-19264T (=DSM 44701T), isolated from a smear-ripened cheese.</title>
        <authorList>
            <consortium name="US DOE Joint Genome Institute (JGI-PGF)"/>
            <person name="Walter F."/>
            <person name="Albersmeier A."/>
            <person name="Kalinowski J."/>
            <person name="Ruckert C."/>
        </authorList>
    </citation>
    <scope>NUCLEOTIDE SEQUENCE</scope>
    <source>
        <strain evidence="1">CGMCC 1.15758</strain>
    </source>
</reference>
<dbReference type="AlphaFoldDB" id="A0A8J3EA88"/>
<proteinExistence type="predicted"/>
<organism evidence="1 2">
    <name type="scientific">Cysteiniphilum litorale</name>
    <dbReference type="NCBI Taxonomy" id="2056700"/>
    <lineage>
        <taxon>Bacteria</taxon>
        <taxon>Pseudomonadati</taxon>
        <taxon>Pseudomonadota</taxon>
        <taxon>Gammaproteobacteria</taxon>
        <taxon>Thiotrichales</taxon>
        <taxon>Fastidiosibacteraceae</taxon>
        <taxon>Cysteiniphilum</taxon>
    </lineage>
</organism>
<reference evidence="1" key="2">
    <citation type="submission" date="2020-09" db="EMBL/GenBank/DDBJ databases">
        <authorList>
            <person name="Sun Q."/>
            <person name="Zhou Y."/>
        </authorList>
    </citation>
    <scope>NUCLEOTIDE SEQUENCE</scope>
    <source>
        <strain evidence="1">CGMCC 1.15758</strain>
    </source>
</reference>
<keyword evidence="2" id="KW-1185">Reference proteome</keyword>
<evidence type="ECO:0000313" key="1">
    <source>
        <dbReference type="EMBL" id="GGG06970.1"/>
    </source>
</evidence>
<comment type="caution">
    <text evidence="1">The sequence shown here is derived from an EMBL/GenBank/DDBJ whole genome shotgun (WGS) entry which is preliminary data.</text>
</comment>